<evidence type="ECO:0000259" key="8">
    <source>
        <dbReference type="PROSITE" id="PS50404"/>
    </source>
</evidence>
<dbReference type="OrthoDB" id="202840at2759"/>
<dbReference type="Pfam" id="PF00043">
    <property type="entry name" value="GST_C"/>
    <property type="match status" value="1"/>
</dbReference>
<dbReference type="CDD" id="cd03058">
    <property type="entry name" value="GST_N_Tau"/>
    <property type="match status" value="1"/>
</dbReference>
<dbReference type="KEGG" id="egr:104448004"/>
<comment type="similarity">
    <text evidence="6">Belongs to the GST superfamily. Tau family.</text>
</comment>
<accession>A0A059BL43</accession>
<dbReference type="GO" id="GO:0004364">
    <property type="term" value="F:glutathione transferase activity"/>
    <property type="evidence" value="ECO:0000318"/>
    <property type="project" value="GO_Central"/>
</dbReference>
<gene>
    <name evidence="10" type="ORF">EUGRSUZ_F00396</name>
</gene>
<dbReference type="InterPro" id="IPR045073">
    <property type="entry name" value="Omega/Tau-like"/>
</dbReference>
<dbReference type="Gramene" id="KCW66601">
    <property type="protein sequence ID" value="KCW66601"/>
    <property type="gene ID" value="EUGRSUZ_F00396"/>
</dbReference>
<dbReference type="FunFam" id="3.40.30.10:FF:000014">
    <property type="entry name" value="Tau class glutathione S-transferase"/>
    <property type="match status" value="1"/>
</dbReference>
<dbReference type="InterPro" id="IPR004046">
    <property type="entry name" value="GST_C"/>
</dbReference>
<dbReference type="FunFam" id="1.20.1050.10:FF:000012">
    <property type="entry name" value="Tau class glutathione S-transferase"/>
    <property type="match status" value="1"/>
</dbReference>
<dbReference type="InterPro" id="IPR010987">
    <property type="entry name" value="Glutathione-S-Trfase_C-like"/>
</dbReference>
<dbReference type="STRING" id="71139.A0A059BL43"/>
<dbReference type="InterPro" id="IPR040079">
    <property type="entry name" value="Glutathione_S-Trfase"/>
</dbReference>
<name>A0A059BL43_EUCGR</name>
<dbReference type="CDD" id="cd03185">
    <property type="entry name" value="GST_C_Tau"/>
    <property type="match status" value="1"/>
</dbReference>
<evidence type="ECO:0000256" key="6">
    <source>
        <dbReference type="ARBA" id="ARBA00025743"/>
    </source>
</evidence>
<dbReference type="AlphaFoldDB" id="A0A059BL43"/>
<dbReference type="PROSITE" id="PS50405">
    <property type="entry name" value="GST_CTER"/>
    <property type="match status" value="1"/>
</dbReference>
<evidence type="ECO:0000256" key="3">
    <source>
        <dbReference type="ARBA" id="ARBA00022490"/>
    </source>
</evidence>
<dbReference type="InterPro" id="IPR004045">
    <property type="entry name" value="Glutathione_S-Trfase_N"/>
</dbReference>
<evidence type="ECO:0000256" key="7">
    <source>
        <dbReference type="ARBA" id="ARBA00047960"/>
    </source>
</evidence>
<dbReference type="SFLD" id="SFLDG00358">
    <property type="entry name" value="Main_(cytGST)"/>
    <property type="match status" value="1"/>
</dbReference>
<dbReference type="Gene3D" id="1.20.1050.10">
    <property type="match status" value="1"/>
</dbReference>
<dbReference type="SUPFAM" id="SSF47616">
    <property type="entry name" value="GST C-terminal domain-like"/>
    <property type="match status" value="1"/>
</dbReference>
<feature type="domain" description="GST C-terminal" evidence="9">
    <location>
        <begin position="90"/>
        <end position="216"/>
    </location>
</feature>
<evidence type="ECO:0000256" key="4">
    <source>
        <dbReference type="ARBA" id="ARBA00022575"/>
    </source>
</evidence>
<dbReference type="InterPro" id="IPR036282">
    <property type="entry name" value="Glutathione-S-Trfase_C_sf"/>
</dbReference>
<dbReference type="EMBL" id="KK198758">
    <property type="protein sequence ID" value="KCW66601.1"/>
    <property type="molecule type" value="Genomic_DNA"/>
</dbReference>
<dbReference type="GO" id="GO:0005829">
    <property type="term" value="C:cytosol"/>
    <property type="evidence" value="ECO:0007669"/>
    <property type="project" value="UniProtKB-SubCell"/>
</dbReference>
<dbReference type="Pfam" id="PF02798">
    <property type="entry name" value="GST_N"/>
    <property type="match status" value="1"/>
</dbReference>
<dbReference type="SUPFAM" id="SSF52833">
    <property type="entry name" value="Thioredoxin-like"/>
    <property type="match status" value="1"/>
</dbReference>
<evidence type="ECO:0000313" key="10">
    <source>
        <dbReference type="EMBL" id="KCW66601.1"/>
    </source>
</evidence>
<dbReference type="SFLD" id="SFLDS00019">
    <property type="entry name" value="Glutathione_Transferase_(cytos"/>
    <property type="match status" value="1"/>
</dbReference>
<dbReference type="GO" id="GO:0006749">
    <property type="term" value="P:glutathione metabolic process"/>
    <property type="evidence" value="ECO:0000318"/>
    <property type="project" value="GO_Central"/>
</dbReference>
<dbReference type="EC" id="2.5.1.18" evidence="2"/>
<sequence>MADGGEVKLHGFWGSPYALRVIWTLKLKQVPYDYLEEDLPNKKSSLLLQYNPVHKKVPVLVHHGKPIPESLVILEYIDETWKQSPLLPQDPYERARVRFWAKFADEKCMPAMKAVFCTEGEEQQKAVLEARETLKTLESGLEGKLFFGGETINFADVATGYIGCWARIVEEITGTTLIDAESMPSLDAWSKRFLELPVIKECVPPWDKLIELNSGFLQKYLASLK</sequence>
<dbReference type="OMA" id="WFAHWLP"/>
<dbReference type="InterPro" id="IPR036249">
    <property type="entry name" value="Thioredoxin-like_sf"/>
</dbReference>
<organism evidence="10">
    <name type="scientific">Eucalyptus grandis</name>
    <name type="common">Flooded gum</name>
    <dbReference type="NCBI Taxonomy" id="71139"/>
    <lineage>
        <taxon>Eukaryota</taxon>
        <taxon>Viridiplantae</taxon>
        <taxon>Streptophyta</taxon>
        <taxon>Embryophyta</taxon>
        <taxon>Tracheophyta</taxon>
        <taxon>Spermatophyta</taxon>
        <taxon>Magnoliopsida</taxon>
        <taxon>eudicotyledons</taxon>
        <taxon>Gunneridae</taxon>
        <taxon>Pentapetalae</taxon>
        <taxon>rosids</taxon>
        <taxon>malvids</taxon>
        <taxon>Myrtales</taxon>
        <taxon>Myrtaceae</taxon>
        <taxon>Myrtoideae</taxon>
        <taxon>Eucalypteae</taxon>
        <taxon>Eucalyptus</taxon>
    </lineage>
</organism>
<comment type="catalytic activity">
    <reaction evidence="7">
        <text>RX + glutathione = an S-substituted glutathione + a halide anion + H(+)</text>
        <dbReference type="Rhea" id="RHEA:16437"/>
        <dbReference type="ChEBI" id="CHEBI:15378"/>
        <dbReference type="ChEBI" id="CHEBI:16042"/>
        <dbReference type="ChEBI" id="CHEBI:17792"/>
        <dbReference type="ChEBI" id="CHEBI:57925"/>
        <dbReference type="ChEBI" id="CHEBI:90779"/>
        <dbReference type="EC" id="2.5.1.18"/>
    </reaction>
</comment>
<proteinExistence type="inferred from homology"/>
<dbReference type="eggNOG" id="KOG0406">
    <property type="taxonomic scope" value="Eukaryota"/>
</dbReference>
<dbReference type="SFLD" id="SFLDG01152">
    <property type="entry name" value="Main.3:_Omega-_and_Tau-like"/>
    <property type="match status" value="1"/>
</dbReference>
<dbReference type="InParanoid" id="A0A059BL43"/>
<evidence type="ECO:0000256" key="2">
    <source>
        <dbReference type="ARBA" id="ARBA00012452"/>
    </source>
</evidence>
<comment type="subcellular location">
    <subcellularLocation>
        <location evidence="1">Cytoplasm</location>
        <location evidence="1">Cytosol</location>
    </subcellularLocation>
</comment>
<dbReference type="Gene3D" id="3.40.30.10">
    <property type="entry name" value="Glutaredoxin"/>
    <property type="match status" value="1"/>
</dbReference>
<keyword evidence="4" id="KW-0216">Detoxification</keyword>
<dbReference type="GO" id="GO:0005737">
    <property type="term" value="C:cytoplasm"/>
    <property type="evidence" value="ECO:0000318"/>
    <property type="project" value="GO_Central"/>
</dbReference>
<dbReference type="PANTHER" id="PTHR11260">
    <property type="entry name" value="GLUTATHIONE S-TRANSFERASE, GST, SUPERFAMILY, GST DOMAIN CONTAINING"/>
    <property type="match status" value="1"/>
</dbReference>
<dbReference type="GO" id="GO:0009407">
    <property type="term" value="P:toxin catabolic process"/>
    <property type="evidence" value="ECO:0007669"/>
    <property type="project" value="UniProtKB-ARBA"/>
</dbReference>
<dbReference type="InterPro" id="IPR045074">
    <property type="entry name" value="GST_C_Tau"/>
</dbReference>
<keyword evidence="3" id="KW-0963">Cytoplasm</keyword>
<evidence type="ECO:0000259" key="9">
    <source>
        <dbReference type="PROSITE" id="PS50405"/>
    </source>
</evidence>
<keyword evidence="5" id="KW-0808">Transferase</keyword>
<evidence type="ECO:0000256" key="1">
    <source>
        <dbReference type="ARBA" id="ARBA00004514"/>
    </source>
</evidence>
<reference evidence="10" key="1">
    <citation type="submission" date="2013-07" db="EMBL/GenBank/DDBJ databases">
        <title>The genome of Eucalyptus grandis.</title>
        <authorList>
            <person name="Schmutz J."/>
            <person name="Hayes R."/>
            <person name="Myburg A."/>
            <person name="Tuskan G."/>
            <person name="Grattapaglia D."/>
            <person name="Rokhsar D.S."/>
        </authorList>
    </citation>
    <scope>NUCLEOTIDE SEQUENCE</scope>
    <source>
        <tissue evidence="10">Leaf extractions</tissue>
    </source>
</reference>
<evidence type="ECO:0000256" key="5">
    <source>
        <dbReference type="ARBA" id="ARBA00022679"/>
    </source>
</evidence>
<protein>
    <recommendedName>
        <fullName evidence="2">glutathione transferase</fullName>
        <ecNumber evidence="2">2.5.1.18</ecNumber>
    </recommendedName>
</protein>
<feature type="domain" description="GST N-terminal" evidence="8">
    <location>
        <begin position="5"/>
        <end position="85"/>
    </location>
</feature>
<dbReference type="PANTHER" id="PTHR11260:SF695">
    <property type="entry name" value="GLUTATHIONE TRANSFERASE"/>
    <property type="match status" value="1"/>
</dbReference>
<dbReference type="PROSITE" id="PS50404">
    <property type="entry name" value="GST_NTER"/>
    <property type="match status" value="1"/>
</dbReference>